<dbReference type="Pfam" id="PF04023">
    <property type="entry name" value="FeoA"/>
    <property type="match status" value="1"/>
</dbReference>
<reference evidence="4" key="1">
    <citation type="submission" date="2017-01" db="EMBL/GenBank/DDBJ databases">
        <authorList>
            <person name="Wolfgang W.J."/>
            <person name="Cole J."/>
            <person name="Wroblewski D."/>
            <person name="Mcginnis J."/>
            <person name="Musser K.A."/>
        </authorList>
    </citation>
    <scope>NUCLEOTIDE SEQUENCE [LARGE SCALE GENOMIC DNA]</scope>
    <source>
        <strain evidence="4">DSM 19151</strain>
    </source>
</reference>
<gene>
    <name evidence="3" type="ORF">BWD09_11315</name>
</gene>
<name>A0A1X3D2K4_9NEIS</name>
<protein>
    <submittedName>
        <fullName evidence="3">Iron transporter</fullName>
    </submittedName>
</protein>
<dbReference type="Proteomes" id="UP000193118">
    <property type="component" value="Unassembled WGS sequence"/>
</dbReference>
<evidence type="ECO:0000313" key="4">
    <source>
        <dbReference type="Proteomes" id="UP000193118"/>
    </source>
</evidence>
<keyword evidence="1" id="KW-0408">Iron</keyword>
<dbReference type="OrthoDB" id="559009at2"/>
<accession>A0A1X3D2K4</accession>
<dbReference type="AlphaFoldDB" id="A0A1X3D2K4"/>
<comment type="caution">
    <text evidence="3">The sequence shown here is derived from an EMBL/GenBank/DDBJ whole genome shotgun (WGS) entry which is preliminary data.</text>
</comment>
<dbReference type="InterPro" id="IPR007167">
    <property type="entry name" value="Fe-transptr_FeoA-like"/>
</dbReference>
<dbReference type="GO" id="GO:0046914">
    <property type="term" value="F:transition metal ion binding"/>
    <property type="evidence" value="ECO:0007669"/>
    <property type="project" value="InterPro"/>
</dbReference>
<organism evidence="3 4">
    <name type="scientific">Neisseria dentiae</name>
    <dbReference type="NCBI Taxonomy" id="194197"/>
    <lineage>
        <taxon>Bacteria</taxon>
        <taxon>Pseudomonadati</taxon>
        <taxon>Pseudomonadota</taxon>
        <taxon>Betaproteobacteria</taxon>
        <taxon>Neisseriales</taxon>
        <taxon>Neisseriaceae</taxon>
        <taxon>Neisseria</taxon>
    </lineage>
</organism>
<dbReference type="RefSeq" id="WP_085366915.1">
    <property type="nucleotide sequence ID" value="NZ_CAUJPZ010000004.1"/>
</dbReference>
<dbReference type="InterPro" id="IPR008988">
    <property type="entry name" value="Transcriptional_repressor_C"/>
</dbReference>
<dbReference type="SUPFAM" id="SSF50037">
    <property type="entry name" value="C-terminal domain of transcriptional repressors"/>
    <property type="match status" value="1"/>
</dbReference>
<dbReference type="GeneID" id="94580112"/>
<dbReference type="STRING" id="194197.BWD09_11315"/>
<evidence type="ECO:0000313" key="3">
    <source>
        <dbReference type="EMBL" id="OSI14153.1"/>
    </source>
</evidence>
<proteinExistence type="predicted"/>
<evidence type="ECO:0000259" key="2">
    <source>
        <dbReference type="SMART" id="SM00899"/>
    </source>
</evidence>
<keyword evidence="4" id="KW-1185">Reference proteome</keyword>
<dbReference type="Gene3D" id="2.30.30.90">
    <property type="match status" value="1"/>
</dbReference>
<dbReference type="InterPro" id="IPR038157">
    <property type="entry name" value="FeoA_core_dom"/>
</dbReference>
<sequence>MSAVPLSSLSKGTYAHIDSIQPQAVFGELDELVGRRLADLGFSNGMPLVVVAVGALGKGPFAVRLGNQSQFALRAPEAAKIMCRVVTEHF</sequence>
<dbReference type="SMART" id="SM00899">
    <property type="entry name" value="FeoA"/>
    <property type="match status" value="1"/>
</dbReference>
<feature type="domain" description="Ferrous iron transporter FeoA-like" evidence="2">
    <location>
        <begin position="4"/>
        <end position="85"/>
    </location>
</feature>
<evidence type="ECO:0000256" key="1">
    <source>
        <dbReference type="ARBA" id="ARBA00023004"/>
    </source>
</evidence>
<dbReference type="EMBL" id="MTBO01000042">
    <property type="protein sequence ID" value="OSI14153.1"/>
    <property type="molecule type" value="Genomic_DNA"/>
</dbReference>